<dbReference type="AlphaFoldDB" id="A0A0E9VFS9"/>
<accession>A0A0E9VFS9</accession>
<name>A0A0E9VFS9_ANGAN</name>
<sequence length="29" mass="3319">MCPFRSFVQLDNVHSNEVWTRILSPTPGS</sequence>
<organism evidence="1">
    <name type="scientific">Anguilla anguilla</name>
    <name type="common">European freshwater eel</name>
    <name type="synonym">Muraena anguilla</name>
    <dbReference type="NCBI Taxonomy" id="7936"/>
    <lineage>
        <taxon>Eukaryota</taxon>
        <taxon>Metazoa</taxon>
        <taxon>Chordata</taxon>
        <taxon>Craniata</taxon>
        <taxon>Vertebrata</taxon>
        <taxon>Euteleostomi</taxon>
        <taxon>Actinopterygii</taxon>
        <taxon>Neopterygii</taxon>
        <taxon>Teleostei</taxon>
        <taxon>Anguilliformes</taxon>
        <taxon>Anguillidae</taxon>
        <taxon>Anguilla</taxon>
    </lineage>
</organism>
<evidence type="ECO:0000313" key="1">
    <source>
        <dbReference type="EMBL" id="JAH76989.1"/>
    </source>
</evidence>
<reference evidence="1" key="2">
    <citation type="journal article" date="2015" name="Fish Shellfish Immunol.">
        <title>Early steps in the European eel (Anguilla anguilla)-Vibrio vulnificus interaction in the gills: Role of the RtxA13 toxin.</title>
        <authorList>
            <person name="Callol A."/>
            <person name="Pajuelo D."/>
            <person name="Ebbesson L."/>
            <person name="Teles M."/>
            <person name="MacKenzie S."/>
            <person name="Amaro C."/>
        </authorList>
    </citation>
    <scope>NUCLEOTIDE SEQUENCE</scope>
</reference>
<reference evidence="1" key="1">
    <citation type="submission" date="2014-11" db="EMBL/GenBank/DDBJ databases">
        <authorList>
            <person name="Amaro Gonzalez C."/>
        </authorList>
    </citation>
    <scope>NUCLEOTIDE SEQUENCE</scope>
</reference>
<dbReference type="EMBL" id="GBXM01031588">
    <property type="protein sequence ID" value="JAH76989.1"/>
    <property type="molecule type" value="Transcribed_RNA"/>
</dbReference>
<protein>
    <submittedName>
        <fullName evidence="1">Uncharacterized protein</fullName>
    </submittedName>
</protein>
<proteinExistence type="predicted"/>